<comment type="caution">
    <text evidence="2">The sequence shown here is derived from an EMBL/GenBank/DDBJ whole genome shotgun (WGS) entry which is preliminary data.</text>
</comment>
<sequence length="122" mass="13812">MIETRLLAILLCLGSPVFASETKGPLSAPSLSRLQSYPTGSCTVDEQTIPHRENFTFFKGLSCQKHTCINSTLILLYKGCVHEGECQAFNLTFQGSKGDCFLYRCERETHYDERSHYRVPNQ</sequence>
<feature type="chain" id="PRO_5042001333" description="Secreted protein" evidence="1">
    <location>
        <begin position="20"/>
        <end position="122"/>
    </location>
</feature>
<dbReference type="Proteomes" id="UP001283361">
    <property type="component" value="Unassembled WGS sequence"/>
</dbReference>
<dbReference type="EMBL" id="JAWDGP010000384">
    <property type="protein sequence ID" value="KAK3800994.1"/>
    <property type="molecule type" value="Genomic_DNA"/>
</dbReference>
<evidence type="ECO:0000313" key="2">
    <source>
        <dbReference type="EMBL" id="KAK3800994.1"/>
    </source>
</evidence>
<name>A0AAE1B706_9GAST</name>
<organism evidence="2 3">
    <name type="scientific">Elysia crispata</name>
    <name type="common">lettuce slug</name>
    <dbReference type="NCBI Taxonomy" id="231223"/>
    <lineage>
        <taxon>Eukaryota</taxon>
        <taxon>Metazoa</taxon>
        <taxon>Spiralia</taxon>
        <taxon>Lophotrochozoa</taxon>
        <taxon>Mollusca</taxon>
        <taxon>Gastropoda</taxon>
        <taxon>Heterobranchia</taxon>
        <taxon>Euthyneura</taxon>
        <taxon>Panpulmonata</taxon>
        <taxon>Sacoglossa</taxon>
        <taxon>Placobranchoidea</taxon>
        <taxon>Plakobranchidae</taxon>
        <taxon>Elysia</taxon>
    </lineage>
</organism>
<keyword evidence="1" id="KW-0732">Signal</keyword>
<evidence type="ECO:0000256" key="1">
    <source>
        <dbReference type="SAM" id="SignalP"/>
    </source>
</evidence>
<gene>
    <name evidence="2" type="ORF">RRG08_001241</name>
</gene>
<accession>A0AAE1B706</accession>
<evidence type="ECO:0000313" key="3">
    <source>
        <dbReference type="Proteomes" id="UP001283361"/>
    </source>
</evidence>
<proteinExistence type="predicted"/>
<keyword evidence="3" id="KW-1185">Reference proteome</keyword>
<feature type="signal peptide" evidence="1">
    <location>
        <begin position="1"/>
        <end position="19"/>
    </location>
</feature>
<dbReference type="AlphaFoldDB" id="A0AAE1B706"/>
<protein>
    <recommendedName>
        <fullName evidence="4">Secreted protein</fullName>
    </recommendedName>
</protein>
<reference evidence="2" key="1">
    <citation type="journal article" date="2023" name="G3 (Bethesda)">
        <title>A reference genome for the long-term kleptoplast-retaining sea slug Elysia crispata morphotype clarki.</title>
        <authorList>
            <person name="Eastman K.E."/>
            <person name="Pendleton A.L."/>
            <person name="Shaikh M.A."/>
            <person name="Suttiyut T."/>
            <person name="Ogas R."/>
            <person name="Tomko P."/>
            <person name="Gavelis G."/>
            <person name="Widhalm J.R."/>
            <person name="Wisecaver J.H."/>
        </authorList>
    </citation>
    <scope>NUCLEOTIDE SEQUENCE</scope>
    <source>
        <strain evidence="2">ECLA1</strain>
    </source>
</reference>
<evidence type="ECO:0008006" key="4">
    <source>
        <dbReference type="Google" id="ProtNLM"/>
    </source>
</evidence>